<keyword evidence="3" id="KW-1185">Reference proteome</keyword>
<organism evidence="2 3">
    <name type="scientific">Kibdelosporangium banguiense</name>
    <dbReference type="NCBI Taxonomy" id="1365924"/>
    <lineage>
        <taxon>Bacteria</taxon>
        <taxon>Bacillati</taxon>
        <taxon>Actinomycetota</taxon>
        <taxon>Actinomycetes</taxon>
        <taxon>Pseudonocardiales</taxon>
        <taxon>Pseudonocardiaceae</taxon>
        <taxon>Kibdelosporangium</taxon>
    </lineage>
</organism>
<reference evidence="2 3" key="1">
    <citation type="submission" date="2021-03" db="EMBL/GenBank/DDBJ databases">
        <title>Sequencing the genomes of 1000 actinobacteria strains.</title>
        <authorList>
            <person name="Klenk H.-P."/>
        </authorList>
    </citation>
    <scope>NUCLEOTIDE SEQUENCE [LARGE SCALE GENOMIC DNA]</scope>
    <source>
        <strain evidence="2 3">DSM 46670</strain>
    </source>
</reference>
<evidence type="ECO:0000256" key="1">
    <source>
        <dbReference type="SAM" id="MobiDB-lite"/>
    </source>
</evidence>
<proteinExistence type="predicted"/>
<comment type="caution">
    <text evidence="2">The sequence shown here is derived from an EMBL/GenBank/DDBJ whole genome shotgun (WGS) entry which is preliminary data.</text>
</comment>
<gene>
    <name evidence="2" type="ORF">JOF56_003034</name>
</gene>
<name>A0ABS4TE11_9PSEU</name>
<feature type="region of interest" description="Disordered" evidence="1">
    <location>
        <begin position="1"/>
        <end position="29"/>
    </location>
</feature>
<protein>
    <submittedName>
        <fullName evidence="2">Uncharacterized protein</fullName>
    </submittedName>
</protein>
<dbReference type="Proteomes" id="UP001519332">
    <property type="component" value="Unassembled WGS sequence"/>
</dbReference>
<evidence type="ECO:0000313" key="3">
    <source>
        <dbReference type="Proteomes" id="UP001519332"/>
    </source>
</evidence>
<dbReference type="RefSeq" id="WP_209638248.1">
    <property type="nucleotide sequence ID" value="NZ_JAGINW010000001.1"/>
</dbReference>
<accession>A0ABS4TE11</accession>
<sequence length="77" mass="8196">MTDDDGTHKVGSKKRPITINLPPGLPEPSPEGWRILLKILCEVTAEHGFKFDKIHKLAADVPSGEAGAPQPSSSSPP</sequence>
<dbReference type="EMBL" id="JAGINW010000001">
    <property type="protein sequence ID" value="MBP2322649.1"/>
    <property type="molecule type" value="Genomic_DNA"/>
</dbReference>
<evidence type="ECO:0000313" key="2">
    <source>
        <dbReference type="EMBL" id="MBP2322649.1"/>
    </source>
</evidence>